<protein>
    <submittedName>
        <fullName evidence="2">LytTr DNA-binding domain-containing protein</fullName>
    </submittedName>
</protein>
<gene>
    <name evidence="2" type="ORF">DFP98_1195</name>
</gene>
<evidence type="ECO:0000313" key="2">
    <source>
        <dbReference type="EMBL" id="RED65374.1"/>
    </source>
</evidence>
<dbReference type="GO" id="GO:0003677">
    <property type="term" value="F:DNA binding"/>
    <property type="evidence" value="ECO:0007669"/>
    <property type="project" value="UniProtKB-KW"/>
</dbReference>
<dbReference type="PROSITE" id="PS50930">
    <property type="entry name" value="HTH_LYTTR"/>
    <property type="match status" value="1"/>
</dbReference>
<organism evidence="2 3">
    <name type="scientific">Cohnella phaseoli</name>
    <dbReference type="NCBI Taxonomy" id="456490"/>
    <lineage>
        <taxon>Bacteria</taxon>
        <taxon>Bacillati</taxon>
        <taxon>Bacillota</taxon>
        <taxon>Bacilli</taxon>
        <taxon>Bacillales</taxon>
        <taxon>Paenibacillaceae</taxon>
        <taxon>Cohnella</taxon>
    </lineage>
</organism>
<sequence length="118" mass="13496">MLLPLLSSSGEHRLLDVKEIVYLQTNGEGKLTIYSYDDEYKMISTIKELSDLLEESGFVRTDRGTLIHPERVEAFDGILNIVKLRTRNGEVITPVSGKAQKQIKQYLKSLNEVKRDEE</sequence>
<reference evidence="2 3" key="1">
    <citation type="submission" date="2018-07" db="EMBL/GenBank/DDBJ databases">
        <title>Genomic Encyclopedia of Type Strains, Phase III (KMG-III): the genomes of soil and plant-associated and newly described type strains.</title>
        <authorList>
            <person name="Whitman W."/>
        </authorList>
    </citation>
    <scope>NUCLEOTIDE SEQUENCE [LARGE SCALE GENOMIC DNA]</scope>
    <source>
        <strain evidence="2 3">CECT 7287</strain>
    </source>
</reference>
<dbReference type="Proteomes" id="UP000256977">
    <property type="component" value="Unassembled WGS sequence"/>
</dbReference>
<dbReference type="Gene3D" id="2.40.50.1020">
    <property type="entry name" value="LytTr DNA-binding domain"/>
    <property type="match status" value="1"/>
</dbReference>
<evidence type="ECO:0000313" key="3">
    <source>
        <dbReference type="Proteomes" id="UP000256977"/>
    </source>
</evidence>
<dbReference type="SMART" id="SM00850">
    <property type="entry name" value="LytTR"/>
    <property type="match status" value="1"/>
</dbReference>
<dbReference type="AlphaFoldDB" id="A0A3D9IUF5"/>
<dbReference type="InterPro" id="IPR007492">
    <property type="entry name" value="LytTR_DNA-bd_dom"/>
</dbReference>
<feature type="domain" description="HTH LytTR-type" evidence="1">
    <location>
        <begin position="14"/>
        <end position="109"/>
    </location>
</feature>
<comment type="caution">
    <text evidence="2">The sequence shown here is derived from an EMBL/GenBank/DDBJ whole genome shotgun (WGS) entry which is preliminary data.</text>
</comment>
<name>A0A3D9IUF5_9BACL</name>
<dbReference type="RefSeq" id="WP_116062785.1">
    <property type="nucleotide sequence ID" value="NZ_QRDZ01000019.1"/>
</dbReference>
<dbReference type="OrthoDB" id="2679352at2"/>
<proteinExistence type="predicted"/>
<dbReference type="Pfam" id="PF04397">
    <property type="entry name" value="LytTR"/>
    <property type="match status" value="1"/>
</dbReference>
<evidence type="ECO:0000259" key="1">
    <source>
        <dbReference type="PROSITE" id="PS50930"/>
    </source>
</evidence>
<dbReference type="EMBL" id="QRDZ01000019">
    <property type="protein sequence ID" value="RED65374.1"/>
    <property type="molecule type" value="Genomic_DNA"/>
</dbReference>
<keyword evidence="2" id="KW-0238">DNA-binding</keyword>
<accession>A0A3D9IUF5</accession>
<keyword evidence="3" id="KW-1185">Reference proteome</keyword>